<gene>
    <name evidence="1" type="ORF">A6F49_04485</name>
</gene>
<protein>
    <submittedName>
        <fullName evidence="1">Uncharacterized protein</fullName>
    </submittedName>
</protein>
<proteinExistence type="predicted"/>
<evidence type="ECO:0000313" key="2">
    <source>
        <dbReference type="Proteomes" id="UP000078292"/>
    </source>
</evidence>
<dbReference type="STRING" id="1837282.A6F49_04485"/>
<dbReference type="EMBL" id="LXEY01000008">
    <property type="protein sequence ID" value="OAV62768.1"/>
    <property type="molecule type" value="Genomic_DNA"/>
</dbReference>
<dbReference type="Proteomes" id="UP000078292">
    <property type="component" value="Unassembled WGS sequence"/>
</dbReference>
<accession>A0A1B7M2E8</accession>
<comment type="caution">
    <text evidence="1">The sequence shown here is derived from an EMBL/GenBank/DDBJ whole genome shotgun (WGS) entry which is preliminary data.</text>
</comment>
<name>A0A1B7M2E8_9MICC</name>
<organism evidence="1 2">
    <name type="scientific">Enteractinococcus helveticum</name>
    <dbReference type="NCBI Taxonomy" id="1837282"/>
    <lineage>
        <taxon>Bacteria</taxon>
        <taxon>Bacillati</taxon>
        <taxon>Actinomycetota</taxon>
        <taxon>Actinomycetes</taxon>
        <taxon>Micrococcales</taxon>
        <taxon>Micrococcaceae</taxon>
    </lineage>
</organism>
<keyword evidence="2" id="KW-1185">Reference proteome</keyword>
<dbReference type="AlphaFoldDB" id="A0A1B7M2E8"/>
<reference evidence="1 2" key="1">
    <citation type="submission" date="2016-04" db="EMBL/GenBank/DDBJ databases">
        <title>First whole genome shotgun sequence of the bacterium Enteractinococcus sp. strain UASWS1574.</title>
        <authorList>
            <person name="Crovadore J."/>
            <person name="Chablais R."/>
            <person name="Lefort F."/>
        </authorList>
    </citation>
    <scope>NUCLEOTIDE SEQUENCE [LARGE SCALE GENOMIC DNA]</scope>
    <source>
        <strain evidence="1 2">UASWS1574</strain>
    </source>
</reference>
<evidence type="ECO:0000313" key="1">
    <source>
        <dbReference type="EMBL" id="OAV62768.1"/>
    </source>
</evidence>
<sequence>MQLASENDTRAGHSLYMTLSTETLNHTPATPEPGRQLHTTDQLLDELNTHFLPGQYVHLETWINPQSSNEPATYSTMEGYMREGDDDFIGIGRIDRGADKPSEQRASIETTGDEGAIMVTVPATGTLVIQDASSPGVTYQLTARTPVFDGPTMTGPLVNDKGRNRRSMLHQCSRFGKTLTLIAAATTTMLIAPSTVTMCSTATVL</sequence>